<evidence type="ECO:0000313" key="2">
    <source>
        <dbReference type="Proteomes" id="UP000000343"/>
    </source>
</evidence>
<gene>
    <name evidence="1" type="ordered locus">AciX9_1989</name>
</gene>
<dbReference type="Proteomes" id="UP000000343">
    <property type="component" value="Chromosome"/>
</dbReference>
<proteinExistence type="predicted"/>
<evidence type="ECO:0000313" key="1">
    <source>
        <dbReference type="EMBL" id="ADW69035.1"/>
    </source>
</evidence>
<organism evidence="2">
    <name type="scientific">Granulicella tundricola (strain ATCC BAA-1859 / DSM 23138 / MP5ACTX9)</name>
    <dbReference type="NCBI Taxonomy" id="1198114"/>
    <lineage>
        <taxon>Bacteria</taxon>
        <taxon>Pseudomonadati</taxon>
        <taxon>Acidobacteriota</taxon>
        <taxon>Terriglobia</taxon>
        <taxon>Terriglobales</taxon>
        <taxon>Acidobacteriaceae</taxon>
        <taxon>Granulicella</taxon>
    </lineage>
</organism>
<dbReference type="HOGENOM" id="CLU_2954054_0_0_0"/>
<sequence>MNEAITLATRSFAEAIIQSHYAGVKRAEEFRMASLQHEDQQRKRYKADILKQINYLSQA</sequence>
<dbReference type="KEGG" id="acm:AciX9_1989"/>
<dbReference type="AlphaFoldDB" id="E8X181"/>
<keyword evidence="2" id="KW-1185">Reference proteome</keyword>
<dbReference type="RefSeq" id="WP_013580354.1">
    <property type="nucleotide sequence ID" value="NC_015064.1"/>
</dbReference>
<name>E8X181_GRATM</name>
<reference evidence="2" key="1">
    <citation type="submission" date="2011-01" db="EMBL/GenBank/DDBJ databases">
        <title>Complete sequence of chromosome of Acidobacterium sp. MP5ACTX9.</title>
        <authorList>
            <consortium name="US DOE Joint Genome Institute"/>
            <person name="Lucas S."/>
            <person name="Copeland A."/>
            <person name="Lapidus A."/>
            <person name="Cheng J.-F."/>
            <person name="Goodwin L."/>
            <person name="Pitluck S."/>
            <person name="Teshima H."/>
            <person name="Detter J.C."/>
            <person name="Han C."/>
            <person name="Tapia R."/>
            <person name="Land M."/>
            <person name="Hauser L."/>
            <person name="Kyrpides N."/>
            <person name="Ivanova N."/>
            <person name="Ovchinnikova G."/>
            <person name="Pagani I."/>
            <person name="Rawat S.R."/>
            <person name="Mannisto M."/>
            <person name="Haggblom M.M."/>
            <person name="Woyke T."/>
        </authorList>
    </citation>
    <scope>NUCLEOTIDE SEQUENCE [LARGE SCALE GENOMIC DNA]</scope>
    <source>
        <strain evidence="2">MP5ACTX9</strain>
    </source>
</reference>
<accession>E8X181</accession>
<dbReference type="PaxDb" id="1198114-AciX9_1989"/>
<protein>
    <submittedName>
        <fullName evidence="1">Uncharacterized protein</fullName>
    </submittedName>
</protein>
<dbReference type="EMBL" id="CP002480">
    <property type="protein sequence ID" value="ADW69035.1"/>
    <property type="molecule type" value="Genomic_DNA"/>
</dbReference>